<organism evidence="2 3">
    <name type="scientific">Trueperella bialowiezensis</name>
    <dbReference type="NCBI Taxonomy" id="312285"/>
    <lineage>
        <taxon>Bacteria</taxon>
        <taxon>Bacillati</taxon>
        <taxon>Actinomycetota</taxon>
        <taxon>Actinomycetes</taxon>
        <taxon>Actinomycetales</taxon>
        <taxon>Actinomycetaceae</taxon>
        <taxon>Trueperella</taxon>
    </lineage>
</organism>
<name>A0A3S4WH82_9ACTO</name>
<feature type="transmembrane region" description="Helical" evidence="1">
    <location>
        <begin position="15"/>
        <end position="34"/>
    </location>
</feature>
<evidence type="ECO:0000313" key="3">
    <source>
        <dbReference type="Proteomes" id="UP000269542"/>
    </source>
</evidence>
<keyword evidence="1" id="KW-0472">Membrane</keyword>
<dbReference type="EMBL" id="LR134476">
    <property type="protein sequence ID" value="VEI13875.1"/>
    <property type="molecule type" value="Genomic_DNA"/>
</dbReference>
<gene>
    <name evidence="2" type="ORF">NCTC13354_01598</name>
</gene>
<accession>A0A3S4WH82</accession>
<dbReference type="KEGG" id="tbw:NCTC13354_01598"/>
<dbReference type="AlphaFoldDB" id="A0A3S4WH82"/>
<evidence type="ECO:0000313" key="2">
    <source>
        <dbReference type="EMBL" id="VEI13875.1"/>
    </source>
</evidence>
<protein>
    <submittedName>
        <fullName evidence="2">Uncharacterized protein</fullName>
    </submittedName>
</protein>
<sequence>MSECFSATLAANNVTVISLVGGAALGWVVATIQIRARKWWKNRRHEAADTLEPAAGVPDVTGDWVVD</sequence>
<dbReference type="RefSeq" id="WP_126416930.1">
    <property type="nucleotide sequence ID" value="NZ_LR134476.1"/>
</dbReference>
<evidence type="ECO:0000256" key="1">
    <source>
        <dbReference type="SAM" id="Phobius"/>
    </source>
</evidence>
<dbReference type="Proteomes" id="UP000269542">
    <property type="component" value="Chromosome"/>
</dbReference>
<keyword evidence="1" id="KW-1133">Transmembrane helix</keyword>
<keyword evidence="3" id="KW-1185">Reference proteome</keyword>
<proteinExistence type="predicted"/>
<keyword evidence="1" id="KW-0812">Transmembrane</keyword>
<reference evidence="2 3" key="1">
    <citation type="submission" date="2018-12" db="EMBL/GenBank/DDBJ databases">
        <authorList>
            <consortium name="Pathogen Informatics"/>
        </authorList>
    </citation>
    <scope>NUCLEOTIDE SEQUENCE [LARGE SCALE GENOMIC DNA]</scope>
    <source>
        <strain evidence="2 3">NCTC13354</strain>
    </source>
</reference>